<organism evidence="1 2">
    <name type="scientific">Alteromonas lipolytica</name>
    <dbReference type="NCBI Taxonomy" id="1856405"/>
    <lineage>
        <taxon>Bacteria</taxon>
        <taxon>Pseudomonadati</taxon>
        <taxon>Pseudomonadota</taxon>
        <taxon>Gammaproteobacteria</taxon>
        <taxon>Alteromonadales</taxon>
        <taxon>Alteromonadaceae</taxon>
        <taxon>Alteromonas/Salinimonas group</taxon>
        <taxon>Alteromonas</taxon>
    </lineage>
</organism>
<accession>A0A1E8FBX5</accession>
<sequence length="243" mass="26587">MSLNTTNLFAQRQSLLNGWHDAHQAQYVPGVRGLVVSHYAGQQPEQPLAVSLCDLSVFADYASVISDEAAATIKALGLPVPQQVNTGESVSELCAVFKLTDNEYWQLDLTGNSEKSAFTDTPLYQFPLNEHYACLGLYGAQAQQVLAKICAVDISAAACKNLEVIRTSIEQVITTIIRFDLNNETGFLLLPEVSSVEFIWQILLDAMYEFNGATVGASHLFKNIKLGHTTQINNSSTKTIKNS</sequence>
<dbReference type="STRING" id="1856405.BFC17_03225"/>
<dbReference type="EMBL" id="MJIC01000015">
    <property type="protein sequence ID" value="OFI33286.1"/>
    <property type="molecule type" value="Genomic_DNA"/>
</dbReference>
<dbReference type="OrthoDB" id="9179874at2"/>
<evidence type="ECO:0000313" key="2">
    <source>
        <dbReference type="Proteomes" id="UP000176037"/>
    </source>
</evidence>
<dbReference type="Gene3D" id="3.30.70.1520">
    <property type="entry name" value="Heterotetrameric sarcosine oxidase"/>
    <property type="match status" value="1"/>
</dbReference>
<dbReference type="AlphaFoldDB" id="A0A1E8FBX5"/>
<dbReference type="Gene3D" id="3.30.1360.120">
    <property type="entry name" value="Probable tRNA modification gtpase trme, domain 1"/>
    <property type="match status" value="1"/>
</dbReference>
<reference evidence="1 2" key="1">
    <citation type="submission" date="2016-09" db="EMBL/GenBank/DDBJ databases">
        <title>Alteromonas lipolytica, a new species isolated from sea water.</title>
        <authorList>
            <person name="Wu Y.-H."/>
            <person name="Cheng H."/>
            <person name="Xu X.-W."/>
        </authorList>
    </citation>
    <scope>NUCLEOTIDE SEQUENCE [LARGE SCALE GENOMIC DNA]</scope>
    <source>
        <strain evidence="1 2">JW12</strain>
    </source>
</reference>
<dbReference type="RefSeq" id="WP_070177662.1">
    <property type="nucleotide sequence ID" value="NZ_BMJR01000002.1"/>
</dbReference>
<dbReference type="InterPro" id="IPR027266">
    <property type="entry name" value="TrmE/GcvT-like"/>
</dbReference>
<proteinExistence type="predicted"/>
<evidence type="ECO:0008006" key="3">
    <source>
        <dbReference type="Google" id="ProtNLM"/>
    </source>
</evidence>
<evidence type="ECO:0000313" key="1">
    <source>
        <dbReference type="EMBL" id="OFI33286.1"/>
    </source>
</evidence>
<dbReference type="Proteomes" id="UP000176037">
    <property type="component" value="Unassembled WGS sequence"/>
</dbReference>
<protein>
    <recommendedName>
        <fullName evidence="3">Aminomethyltransferase folate-binding domain-containing protein</fullName>
    </recommendedName>
</protein>
<name>A0A1E8FBX5_9ALTE</name>
<comment type="caution">
    <text evidence="1">The sequence shown here is derived from an EMBL/GenBank/DDBJ whole genome shotgun (WGS) entry which is preliminary data.</text>
</comment>
<keyword evidence="2" id="KW-1185">Reference proteome</keyword>
<dbReference type="SUPFAM" id="SSF103025">
    <property type="entry name" value="Folate-binding domain"/>
    <property type="match status" value="1"/>
</dbReference>
<gene>
    <name evidence="1" type="ORF">BFC17_03225</name>
</gene>